<dbReference type="GO" id="GO:0016491">
    <property type="term" value="F:oxidoreductase activity"/>
    <property type="evidence" value="ECO:0007669"/>
    <property type="project" value="InterPro"/>
</dbReference>
<comment type="caution">
    <text evidence="2">The sequence shown here is derived from an EMBL/GenBank/DDBJ whole genome shotgun (WGS) entry which is preliminary data.</text>
</comment>
<dbReference type="AlphaFoldDB" id="A0A8J3IM74"/>
<accession>A0A8J3IM74</accession>
<dbReference type="PANTHER" id="PTHR43312">
    <property type="entry name" value="D-THREO-ALDOSE 1-DEHYDROGENASE"/>
    <property type="match status" value="1"/>
</dbReference>
<dbReference type="EMBL" id="BNJK01000001">
    <property type="protein sequence ID" value="GHO93180.1"/>
    <property type="molecule type" value="Genomic_DNA"/>
</dbReference>
<dbReference type="CDD" id="cd19100">
    <property type="entry name" value="AKR_unchar"/>
    <property type="match status" value="1"/>
</dbReference>
<dbReference type="InterPro" id="IPR020471">
    <property type="entry name" value="AKR"/>
</dbReference>
<evidence type="ECO:0000313" key="3">
    <source>
        <dbReference type="Proteomes" id="UP000597444"/>
    </source>
</evidence>
<dbReference type="Gene3D" id="3.20.20.100">
    <property type="entry name" value="NADP-dependent oxidoreductase domain"/>
    <property type="match status" value="1"/>
</dbReference>
<feature type="domain" description="NADP-dependent oxidoreductase" evidence="1">
    <location>
        <begin position="20"/>
        <end position="200"/>
    </location>
</feature>
<sequence>MAIAKQPFGRSGHMSTRTLFGAAALGSVTQAEADQTLEVLLQYGVNHIDVAASYGDAELRIAPWLARYRSQFYLATKTGARKAQEAKEELHRSLDRMKTDYIDLWQLHNLADPIEWDIALSPGGVLETAIEAKAQGLIKAIGVTGHGTQIAATHRRSLQRYDFDSVLLPYNYVTMQNPYYAENFNALVETAQQRNVAVQTIKSIAYRHWMGREHTHSVWYQPLQEQHDIDLAVHWALSRPGIFLNTVGDIHLLPKVLDAASRFQPEQAPTDEQMKEMVARLQMEPLFV</sequence>
<dbReference type="InterPro" id="IPR036812">
    <property type="entry name" value="NAD(P)_OxRdtase_dom_sf"/>
</dbReference>
<name>A0A8J3IM74_9CHLR</name>
<dbReference type="Pfam" id="PF00248">
    <property type="entry name" value="Aldo_ket_red"/>
    <property type="match status" value="1"/>
</dbReference>
<reference evidence="2" key="1">
    <citation type="submission" date="2020-10" db="EMBL/GenBank/DDBJ databases">
        <title>Taxonomic study of unclassified bacteria belonging to the class Ktedonobacteria.</title>
        <authorList>
            <person name="Yabe S."/>
            <person name="Wang C.M."/>
            <person name="Zheng Y."/>
            <person name="Sakai Y."/>
            <person name="Cavaletti L."/>
            <person name="Monciardini P."/>
            <person name="Donadio S."/>
        </authorList>
    </citation>
    <scope>NUCLEOTIDE SEQUENCE</scope>
    <source>
        <strain evidence="2">ID150040</strain>
    </source>
</reference>
<organism evidence="2 3">
    <name type="scientific">Reticulibacter mediterranei</name>
    <dbReference type="NCBI Taxonomy" id="2778369"/>
    <lineage>
        <taxon>Bacteria</taxon>
        <taxon>Bacillati</taxon>
        <taxon>Chloroflexota</taxon>
        <taxon>Ktedonobacteria</taxon>
        <taxon>Ktedonobacterales</taxon>
        <taxon>Reticulibacteraceae</taxon>
        <taxon>Reticulibacter</taxon>
    </lineage>
</organism>
<proteinExistence type="predicted"/>
<protein>
    <submittedName>
        <fullName evidence="2">Oxidoreductase</fullName>
    </submittedName>
</protein>
<keyword evidence="3" id="KW-1185">Reference proteome</keyword>
<evidence type="ECO:0000259" key="1">
    <source>
        <dbReference type="Pfam" id="PF00248"/>
    </source>
</evidence>
<dbReference type="Proteomes" id="UP000597444">
    <property type="component" value="Unassembled WGS sequence"/>
</dbReference>
<dbReference type="InterPro" id="IPR023210">
    <property type="entry name" value="NADP_OxRdtase_dom"/>
</dbReference>
<gene>
    <name evidence="2" type="ORF">KSF_032280</name>
</gene>
<dbReference type="PRINTS" id="PR00069">
    <property type="entry name" value="ALDKETRDTASE"/>
</dbReference>
<dbReference type="InterPro" id="IPR053135">
    <property type="entry name" value="AKR2_Oxidoreductase"/>
</dbReference>
<dbReference type="RefSeq" id="WP_220203976.1">
    <property type="nucleotide sequence ID" value="NZ_BNJK01000001.1"/>
</dbReference>
<evidence type="ECO:0000313" key="2">
    <source>
        <dbReference type="EMBL" id="GHO93180.1"/>
    </source>
</evidence>
<dbReference type="PANTHER" id="PTHR43312:SF1">
    <property type="entry name" value="NADP-DEPENDENT OXIDOREDUCTASE DOMAIN-CONTAINING PROTEIN"/>
    <property type="match status" value="1"/>
</dbReference>
<dbReference type="SUPFAM" id="SSF51430">
    <property type="entry name" value="NAD(P)-linked oxidoreductase"/>
    <property type="match status" value="1"/>
</dbReference>